<dbReference type="AlphaFoldDB" id="A0A5B8VDE7"/>
<sequence length="559" mass="64163">MDKILLRLVGLFKGFFNSQGIDYARMITIVEAKLTMDKRRVYMNWRQRQQQKENTNHLNSVLFFYTVMGLFIATFLFAVPSLLLGMILVHTYVLFMMSMTLITDFSTVLLDTTDNQVILPRPVSSRTLFMARLVHILIYLLQFTIAIAIFPLAVTFYKYGFAAGIVMIITVILTVLMAVFSTYILYLLIIRFSNESRVRDIVTYSQIFMAVIFMVSFQVLPRMINLSQLSMQFELHWYAYLLPPVWMALTIEAIVTLNFDVLHISMIVLAFIVPILTFWVMNKYLAPSFAQKLAAMNNGDSIKKDNSTTIIQKEKKPVSSIVSHIICKAPAEKSSFEITWKITGRDKSFKLQFYPGLAYIAVFIFIFVFNSGNNIAAVWNNLPASSSFLWFFYIPMMTVSSSLMIASFNENYLAAWVYHSMPVGKPGMLVSGMAKSLFIKFFVPVFTCITIFCLYVWGLPVIDDALFAFCNNLFCFLIFANLSDHYLPFSRQPNTQQQTGKFLKALLQLIIVSVTVGLHYLLIFLKLPWLLWVLIPLLMAACFLLIKRLQNLSWAQISI</sequence>
<evidence type="ECO:0000256" key="1">
    <source>
        <dbReference type="SAM" id="Phobius"/>
    </source>
</evidence>
<keyword evidence="3" id="KW-1185">Reference proteome</keyword>
<feature type="transmembrane region" description="Helical" evidence="1">
    <location>
        <begin position="502"/>
        <end position="523"/>
    </location>
</feature>
<feature type="transmembrane region" description="Helical" evidence="1">
    <location>
        <begin position="351"/>
        <end position="370"/>
    </location>
</feature>
<keyword evidence="1" id="KW-0812">Transmembrane</keyword>
<name>A0A5B8VDE7_9BACT</name>
<reference evidence="2 3" key="1">
    <citation type="journal article" date="2016" name="Int. J. Syst. Evol. Microbiol.">
        <title>Panacibacter ginsenosidivorans gen. nov., sp. nov., with ginsenoside converting activity isolated from soil of a ginseng field.</title>
        <authorList>
            <person name="Siddiqi M.Z."/>
            <person name="Muhammad Shafi S."/>
            <person name="Choi K.D."/>
            <person name="Im W.T."/>
        </authorList>
    </citation>
    <scope>NUCLEOTIDE SEQUENCE [LARGE SCALE GENOMIC DNA]</scope>
    <source>
        <strain evidence="2 3">Gsoil1550</strain>
    </source>
</reference>
<proteinExistence type="predicted"/>
<keyword evidence="1" id="KW-1133">Transmembrane helix</keyword>
<dbReference type="KEGG" id="pgin:FRZ67_13675"/>
<evidence type="ECO:0000313" key="2">
    <source>
        <dbReference type="EMBL" id="QEC68298.1"/>
    </source>
</evidence>
<feature type="transmembrane region" description="Helical" evidence="1">
    <location>
        <begin position="261"/>
        <end position="281"/>
    </location>
</feature>
<feature type="transmembrane region" description="Helical" evidence="1">
    <location>
        <begin position="62"/>
        <end position="84"/>
    </location>
</feature>
<feature type="transmembrane region" description="Helical" evidence="1">
    <location>
        <begin position="201"/>
        <end position="223"/>
    </location>
</feature>
<feature type="transmembrane region" description="Helical" evidence="1">
    <location>
        <begin position="161"/>
        <end position="189"/>
    </location>
</feature>
<dbReference type="OrthoDB" id="2659138at2"/>
<gene>
    <name evidence="2" type="ORF">FRZ67_13675</name>
</gene>
<feature type="transmembrane region" description="Helical" evidence="1">
    <location>
        <begin position="390"/>
        <end position="416"/>
    </location>
</feature>
<keyword evidence="1" id="KW-0472">Membrane</keyword>
<feature type="transmembrane region" description="Helical" evidence="1">
    <location>
        <begin position="235"/>
        <end position="255"/>
    </location>
</feature>
<feature type="transmembrane region" description="Helical" evidence="1">
    <location>
        <begin position="437"/>
        <end position="459"/>
    </location>
</feature>
<accession>A0A5B8VDE7</accession>
<protein>
    <submittedName>
        <fullName evidence="2">Uncharacterized protein</fullName>
    </submittedName>
</protein>
<evidence type="ECO:0000313" key="3">
    <source>
        <dbReference type="Proteomes" id="UP000321533"/>
    </source>
</evidence>
<dbReference type="EMBL" id="CP042435">
    <property type="protein sequence ID" value="QEC68298.1"/>
    <property type="molecule type" value="Genomic_DNA"/>
</dbReference>
<dbReference type="Proteomes" id="UP000321533">
    <property type="component" value="Chromosome"/>
</dbReference>
<dbReference type="RefSeq" id="WP_147190162.1">
    <property type="nucleotide sequence ID" value="NZ_CP042435.1"/>
</dbReference>
<feature type="transmembrane region" description="Helical" evidence="1">
    <location>
        <begin position="529"/>
        <end position="546"/>
    </location>
</feature>
<organism evidence="2 3">
    <name type="scientific">Panacibacter ginsenosidivorans</name>
    <dbReference type="NCBI Taxonomy" id="1813871"/>
    <lineage>
        <taxon>Bacteria</taxon>
        <taxon>Pseudomonadati</taxon>
        <taxon>Bacteroidota</taxon>
        <taxon>Chitinophagia</taxon>
        <taxon>Chitinophagales</taxon>
        <taxon>Chitinophagaceae</taxon>
        <taxon>Panacibacter</taxon>
    </lineage>
</organism>
<feature type="transmembrane region" description="Helical" evidence="1">
    <location>
        <begin position="130"/>
        <end position="154"/>
    </location>
</feature>
<feature type="transmembrane region" description="Helical" evidence="1">
    <location>
        <begin position="91"/>
        <end position="110"/>
    </location>
</feature>